<gene>
    <name evidence="1" type="ORF">SSYIS1_06880</name>
</gene>
<organism evidence="1 2">
    <name type="scientific">Serratia symbiotica</name>
    <dbReference type="NCBI Taxonomy" id="138074"/>
    <lineage>
        <taxon>Bacteria</taxon>
        <taxon>Pseudomonadati</taxon>
        <taxon>Pseudomonadota</taxon>
        <taxon>Gammaproteobacteria</taxon>
        <taxon>Enterobacterales</taxon>
        <taxon>Yersiniaceae</taxon>
        <taxon>Serratia</taxon>
    </lineage>
</organism>
<accession>A0A455VLE7</accession>
<evidence type="ECO:0000313" key="1">
    <source>
        <dbReference type="EMBL" id="BBI91478.1"/>
    </source>
</evidence>
<protein>
    <submittedName>
        <fullName evidence="1">Uncharacterized protein</fullName>
    </submittedName>
</protein>
<sequence length="55" mass="6497">MSKILWLDLETYSEIPIKNATHTYAENVDVILFSWAIDKDPVQVCERYHKRKNSS</sequence>
<dbReference type="Proteomes" id="UP000324392">
    <property type="component" value="Chromosome"/>
</dbReference>
<proteinExistence type="predicted"/>
<name>A0A455VLE7_9GAMM</name>
<evidence type="ECO:0000313" key="2">
    <source>
        <dbReference type="Proteomes" id="UP000324392"/>
    </source>
</evidence>
<reference evidence="1 2" key="1">
    <citation type="submission" date="2019-03" db="EMBL/GenBank/DDBJ databases">
        <title>The genome sequence of Candidatus Serratia symbiotica strain IS.</title>
        <authorList>
            <person name="Nikoh N."/>
            <person name="Koga R."/>
            <person name="Oshima K."/>
            <person name="Hattori M."/>
            <person name="Fukatsu T."/>
        </authorList>
    </citation>
    <scope>NUCLEOTIDE SEQUENCE [LARGE SCALE GENOMIC DNA]</scope>
    <source>
        <strain evidence="1 2">IS</strain>
    </source>
</reference>
<dbReference type="EMBL" id="AP019531">
    <property type="protein sequence ID" value="BBI91478.1"/>
    <property type="molecule type" value="Genomic_DNA"/>
</dbReference>
<dbReference type="AlphaFoldDB" id="A0A455VLE7"/>